<dbReference type="RefSeq" id="WP_148976648.1">
    <property type="nucleotide sequence ID" value="NZ_JBNIKU010000011.1"/>
</dbReference>
<organism evidence="2 3">
    <name type="scientific">Bacillus infantis</name>
    <dbReference type="NCBI Taxonomy" id="324767"/>
    <lineage>
        <taxon>Bacteria</taxon>
        <taxon>Bacillati</taxon>
        <taxon>Bacillota</taxon>
        <taxon>Bacilli</taxon>
        <taxon>Bacillales</taxon>
        <taxon>Bacillaceae</taxon>
        <taxon>Bacillus</taxon>
    </lineage>
</organism>
<dbReference type="Proteomes" id="UP000322139">
    <property type="component" value="Unassembled WGS sequence"/>
</dbReference>
<evidence type="ECO:0000313" key="3">
    <source>
        <dbReference type="Proteomes" id="UP000322139"/>
    </source>
</evidence>
<evidence type="ECO:0008006" key="4">
    <source>
        <dbReference type="Google" id="ProtNLM"/>
    </source>
</evidence>
<proteinExistence type="predicted"/>
<dbReference type="EMBL" id="VTER01000013">
    <property type="protein sequence ID" value="TYS44154.1"/>
    <property type="molecule type" value="Genomic_DNA"/>
</dbReference>
<dbReference type="AlphaFoldDB" id="A0A5D4R2B4"/>
<reference evidence="2 3" key="1">
    <citation type="submission" date="2019-08" db="EMBL/GenBank/DDBJ databases">
        <title>Bacillus genomes from the desert of Cuatro Cienegas, Coahuila.</title>
        <authorList>
            <person name="Olmedo-Alvarez G."/>
        </authorList>
    </citation>
    <scope>NUCLEOTIDE SEQUENCE [LARGE SCALE GENOMIC DNA]</scope>
    <source>
        <strain evidence="2 3">CH446_14T</strain>
    </source>
</reference>
<name>A0A5D4R2B4_9BACI</name>
<comment type="caution">
    <text evidence="2">The sequence shown here is derived from an EMBL/GenBank/DDBJ whole genome shotgun (WGS) entry which is preliminary data.</text>
</comment>
<gene>
    <name evidence="2" type="ORF">FZD51_21665</name>
</gene>
<sequence length="67" mass="7205">MKKNDSESKKPAPDALFEGREDTYQDVERMIGEGLSGGSVHEGSSSANIEEARPLVREEPPAGTTSK</sequence>
<evidence type="ECO:0000313" key="2">
    <source>
        <dbReference type="EMBL" id="TYS44154.1"/>
    </source>
</evidence>
<evidence type="ECO:0000256" key="1">
    <source>
        <dbReference type="SAM" id="MobiDB-lite"/>
    </source>
</evidence>
<feature type="compositionally biased region" description="Basic and acidic residues" evidence="1">
    <location>
        <begin position="50"/>
        <end position="60"/>
    </location>
</feature>
<feature type="compositionally biased region" description="Basic and acidic residues" evidence="1">
    <location>
        <begin position="1"/>
        <end position="31"/>
    </location>
</feature>
<accession>A0A5D4R2B4</accession>
<feature type="region of interest" description="Disordered" evidence="1">
    <location>
        <begin position="1"/>
        <end position="67"/>
    </location>
</feature>
<protein>
    <recommendedName>
        <fullName evidence="4">DUF4025 domain-containing protein</fullName>
    </recommendedName>
</protein>